<evidence type="ECO:0000256" key="2">
    <source>
        <dbReference type="SAM" id="SignalP"/>
    </source>
</evidence>
<reference evidence="5" key="1">
    <citation type="journal article" date="2019" name="Int. J. Syst. Evol. Microbiol.">
        <title>The Global Catalogue of Microorganisms (GCM) 10K type strain sequencing project: providing services to taxonomists for standard genome sequencing and annotation.</title>
        <authorList>
            <consortium name="The Broad Institute Genomics Platform"/>
            <consortium name="The Broad Institute Genome Sequencing Center for Infectious Disease"/>
            <person name="Wu L."/>
            <person name="Ma J."/>
        </authorList>
    </citation>
    <scope>NUCLEOTIDE SEQUENCE [LARGE SCALE GENOMIC DNA]</scope>
    <source>
        <strain evidence="5">VKM B-3159</strain>
    </source>
</reference>
<feature type="region of interest" description="Disordered" evidence="1">
    <location>
        <begin position="107"/>
        <end position="137"/>
    </location>
</feature>
<organism evidence="4 5">
    <name type="scientific">Methylophilus aquaticus</name>
    <dbReference type="NCBI Taxonomy" id="1971610"/>
    <lineage>
        <taxon>Bacteria</taxon>
        <taxon>Pseudomonadati</taxon>
        <taxon>Pseudomonadota</taxon>
        <taxon>Betaproteobacteria</taxon>
        <taxon>Nitrosomonadales</taxon>
        <taxon>Methylophilaceae</taxon>
        <taxon>Methylophilus</taxon>
    </lineage>
</organism>
<evidence type="ECO:0000256" key="1">
    <source>
        <dbReference type="SAM" id="MobiDB-lite"/>
    </source>
</evidence>
<keyword evidence="2" id="KW-0732">Signal</keyword>
<dbReference type="Gene3D" id="3.30.1340.30">
    <property type="match status" value="1"/>
</dbReference>
<feature type="compositionally biased region" description="Polar residues" evidence="1">
    <location>
        <begin position="107"/>
        <end position="116"/>
    </location>
</feature>
<accession>A0ABT9JV13</accession>
<dbReference type="EMBL" id="JAVCAP010000021">
    <property type="protein sequence ID" value="MDP8568299.1"/>
    <property type="molecule type" value="Genomic_DNA"/>
</dbReference>
<feature type="signal peptide" evidence="2">
    <location>
        <begin position="1"/>
        <end position="26"/>
    </location>
</feature>
<gene>
    <name evidence="4" type="ORF">Q9291_10605</name>
</gene>
<comment type="caution">
    <text evidence="4">The sequence shown here is derived from an EMBL/GenBank/DDBJ whole genome shotgun (WGS) entry which is preliminary data.</text>
</comment>
<evidence type="ECO:0000313" key="5">
    <source>
        <dbReference type="Proteomes" id="UP001225906"/>
    </source>
</evidence>
<name>A0ABT9JV13_9PROT</name>
<proteinExistence type="predicted"/>
<protein>
    <submittedName>
        <fullName evidence="4">BON domain-containing protein</fullName>
    </submittedName>
</protein>
<keyword evidence="5" id="KW-1185">Reference proteome</keyword>
<feature type="domain" description="BON" evidence="3">
    <location>
        <begin position="36"/>
        <end position="104"/>
    </location>
</feature>
<dbReference type="InterPro" id="IPR007055">
    <property type="entry name" value="BON_dom"/>
</dbReference>
<sequence>MKKINHYVVGFTMIAALMSVNTDVLAASDAQYHFLPTDTVVSNVKTTLESHGIDASTITIDSDTEGVVKLSGEVASKQQADIVARLAMHSEGVYAVLGDLRYDSQTDGNSNVSATVPSGIDPVMEHTPAEADTTQLN</sequence>
<evidence type="ECO:0000313" key="4">
    <source>
        <dbReference type="EMBL" id="MDP8568299.1"/>
    </source>
</evidence>
<dbReference type="PROSITE" id="PS50914">
    <property type="entry name" value="BON"/>
    <property type="match status" value="1"/>
</dbReference>
<evidence type="ECO:0000259" key="3">
    <source>
        <dbReference type="PROSITE" id="PS50914"/>
    </source>
</evidence>
<feature type="chain" id="PRO_5045487830" evidence="2">
    <location>
        <begin position="27"/>
        <end position="137"/>
    </location>
</feature>
<dbReference type="Proteomes" id="UP001225906">
    <property type="component" value="Unassembled WGS sequence"/>
</dbReference>
<dbReference type="Pfam" id="PF04972">
    <property type="entry name" value="BON"/>
    <property type="match status" value="1"/>
</dbReference>
<dbReference type="RefSeq" id="WP_306390020.1">
    <property type="nucleotide sequence ID" value="NZ_JAVCAP010000021.1"/>
</dbReference>